<sequence length="131" mass="14521">MGHLVEHTRSNNGRRCPDQGRTGNEGAEEHLDLNDDNDASPGAPQNPEFRAENSDGNGGHLIETQFFEAGERLNPAPMLENPNQSKSATDTHRDNYYKLEEEWARLTQKDPATGLPKAQVSARIRVSTQPT</sequence>
<evidence type="ECO:0000256" key="1">
    <source>
        <dbReference type="SAM" id="MobiDB-lite"/>
    </source>
</evidence>
<organism evidence="2 3">
    <name type="scientific">Streptomonospora nanhaiensis</name>
    <dbReference type="NCBI Taxonomy" id="1323731"/>
    <lineage>
        <taxon>Bacteria</taxon>
        <taxon>Bacillati</taxon>
        <taxon>Actinomycetota</taxon>
        <taxon>Actinomycetes</taxon>
        <taxon>Streptosporangiales</taxon>
        <taxon>Nocardiopsidaceae</taxon>
        <taxon>Streptomonospora</taxon>
    </lineage>
</organism>
<name>A0ABY6YLS8_9ACTN</name>
<proteinExistence type="predicted"/>
<protein>
    <submittedName>
        <fullName evidence="2">Uncharacterized protein</fullName>
    </submittedName>
</protein>
<dbReference type="EMBL" id="CP113264">
    <property type="protein sequence ID" value="WAE73010.1"/>
    <property type="molecule type" value="Genomic_DNA"/>
</dbReference>
<evidence type="ECO:0000313" key="3">
    <source>
        <dbReference type="Proteomes" id="UP001156498"/>
    </source>
</evidence>
<evidence type="ECO:0000313" key="2">
    <source>
        <dbReference type="EMBL" id="WAE73010.1"/>
    </source>
</evidence>
<feature type="region of interest" description="Disordered" evidence="1">
    <location>
        <begin position="1"/>
        <end position="94"/>
    </location>
</feature>
<keyword evidence="3" id="KW-1185">Reference proteome</keyword>
<dbReference type="RefSeq" id="WP_267946799.1">
    <property type="nucleotide sequence ID" value="NZ_CP113264.1"/>
</dbReference>
<accession>A0ABY6YLS8</accession>
<feature type="region of interest" description="Disordered" evidence="1">
    <location>
        <begin position="112"/>
        <end position="131"/>
    </location>
</feature>
<reference evidence="2 3" key="1">
    <citation type="journal article" date="2013" name="Int. J. Syst. Evol. Microbiol.">
        <title>Description of Streptomonospora sediminis sp. nov. and Streptomonospora nanhaiensis sp. nov., and reclassification of Nocardiopsis arabia Hozzein &amp; Goodfellow 2008 as Streptomonospora arabica comb. nov. and emended description of the genus Streptomonospora.</title>
        <authorList>
            <person name="Zhang D.F."/>
            <person name="Pan H.Q."/>
            <person name="He J."/>
            <person name="Zhang X.M."/>
            <person name="Zhang Y.G."/>
            <person name="Klenk H.P."/>
            <person name="Hu J.C."/>
            <person name="Li W.J."/>
        </authorList>
    </citation>
    <scope>NUCLEOTIDE SEQUENCE [LARGE SCALE GENOMIC DNA]</scope>
    <source>
        <strain evidence="2 3">12A09</strain>
    </source>
</reference>
<dbReference type="Proteomes" id="UP001156498">
    <property type="component" value="Chromosome"/>
</dbReference>
<gene>
    <name evidence="2" type="ORF">OUQ99_28240</name>
</gene>